<dbReference type="PANTHER" id="PTHR12896">
    <property type="entry name" value="PAX6 NEIGHBOR PROTEIN PAXNEB"/>
    <property type="match status" value="1"/>
</dbReference>
<evidence type="ECO:0000256" key="8">
    <source>
        <dbReference type="ARBA" id="ARBA00023242"/>
    </source>
</evidence>
<evidence type="ECO:0000313" key="9">
    <source>
        <dbReference type="EMBL" id="GMH19062.1"/>
    </source>
</evidence>
<comment type="caution">
    <text evidence="9">The sequence shown here is derived from an EMBL/GenBank/DDBJ whole genome shotgun (WGS) entry which is preliminary data.</text>
</comment>
<accession>A0AAD3XVG7</accession>
<evidence type="ECO:0000256" key="4">
    <source>
        <dbReference type="ARBA" id="ARBA00007573"/>
    </source>
</evidence>
<proteinExistence type="inferred from homology"/>
<dbReference type="GO" id="GO:0033588">
    <property type="term" value="C:elongator holoenzyme complex"/>
    <property type="evidence" value="ECO:0007669"/>
    <property type="project" value="InterPro"/>
</dbReference>
<gene>
    <name evidence="9" type="ORF">Nepgr_020903</name>
</gene>
<dbReference type="GO" id="GO:0008023">
    <property type="term" value="C:transcription elongation factor complex"/>
    <property type="evidence" value="ECO:0007669"/>
    <property type="project" value="TreeGrafter"/>
</dbReference>
<comment type="similarity">
    <text evidence="4">Belongs to the ELP4 family.</text>
</comment>
<comment type="subcellular location">
    <subcellularLocation>
        <location evidence="2">Cytoplasm</location>
    </subcellularLocation>
    <subcellularLocation>
        <location evidence="1">Nucleus</location>
    </subcellularLocation>
</comment>
<organism evidence="9 10">
    <name type="scientific">Nepenthes gracilis</name>
    <name type="common">Slender pitcher plant</name>
    <dbReference type="NCBI Taxonomy" id="150966"/>
    <lineage>
        <taxon>Eukaryota</taxon>
        <taxon>Viridiplantae</taxon>
        <taxon>Streptophyta</taxon>
        <taxon>Embryophyta</taxon>
        <taxon>Tracheophyta</taxon>
        <taxon>Spermatophyta</taxon>
        <taxon>Magnoliopsida</taxon>
        <taxon>eudicotyledons</taxon>
        <taxon>Gunneridae</taxon>
        <taxon>Pentapetalae</taxon>
        <taxon>Caryophyllales</taxon>
        <taxon>Nepenthaceae</taxon>
        <taxon>Nepenthes</taxon>
    </lineage>
</organism>
<dbReference type="Pfam" id="PF05625">
    <property type="entry name" value="PAXNEB"/>
    <property type="match status" value="1"/>
</dbReference>
<dbReference type="InterPro" id="IPR008728">
    <property type="entry name" value="Elongator_complex_protein_4"/>
</dbReference>
<evidence type="ECO:0000256" key="1">
    <source>
        <dbReference type="ARBA" id="ARBA00004123"/>
    </source>
</evidence>
<keyword evidence="10" id="KW-1185">Reference proteome</keyword>
<dbReference type="PANTHER" id="PTHR12896:SF1">
    <property type="entry name" value="ELONGATOR COMPLEX PROTEIN 4"/>
    <property type="match status" value="1"/>
</dbReference>
<dbReference type="GO" id="GO:0002098">
    <property type="term" value="P:tRNA wobble uridine modification"/>
    <property type="evidence" value="ECO:0007669"/>
    <property type="project" value="InterPro"/>
</dbReference>
<evidence type="ECO:0000256" key="3">
    <source>
        <dbReference type="ARBA" id="ARBA00005043"/>
    </source>
</evidence>
<comment type="pathway">
    <text evidence="3">tRNA modification; 5-methoxycarbonylmethyl-2-thiouridine-tRNA biosynthesis.</text>
</comment>
<dbReference type="AlphaFoldDB" id="A0AAD3XVG7"/>
<keyword evidence="7" id="KW-0819">tRNA processing</keyword>
<dbReference type="InterPro" id="IPR027417">
    <property type="entry name" value="P-loop_NTPase"/>
</dbReference>
<evidence type="ECO:0000313" key="10">
    <source>
        <dbReference type="Proteomes" id="UP001279734"/>
    </source>
</evidence>
<keyword evidence="8" id="KW-0539">Nucleus</keyword>
<protein>
    <recommendedName>
        <fullName evidence="5">Elongator complex protein 4</fullName>
    </recommendedName>
</protein>
<evidence type="ECO:0000256" key="6">
    <source>
        <dbReference type="ARBA" id="ARBA00022490"/>
    </source>
</evidence>
<reference evidence="9" key="1">
    <citation type="submission" date="2023-05" db="EMBL/GenBank/DDBJ databases">
        <title>Nepenthes gracilis genome sequencing.</title>
        <authorList>
            <person name="Fukushima K."/>
        </authorList>
    </citation>
    <scope>NUCLEOTIDE SEQUENCE</scope>
    <source>
        <strain evidence="9">SING2019-196</strain>
    </source>
</reference>
<evidence type="ECO:0000256" key="5">
    <source>
        <dbReference type="ARBA" id="ARBA00020265"/>
    </source>
</evidence>
<name>A0AAD3XVG7_NEPGR</name>
<dbReference type="EMBL" id="BSYO01000020">
    <property type="protein sequence ID" value="GMH19062.1"/>
    <property type="molecule type" value="Genomic_DNA"/>
</dbReference>
<dbReference type="GO" id="GO:0005737">
    <property type="term" value="C:cytoplasm"/>
    <property type="evidence" value="ECO:0007669"/>
    <property type="project" value="UniProtKB-SubCell"/>
</dbReference>
<evidence type="ECO:0000256" key="7">
    <source>
        <dbReference type="ARBA" id="ARBA00022694"/>
    </source>
</evidence>
<sequence>MPSDPAIIVLLEEMGTTDLCKGSFQRGIYTMEMDVMKEKMHSLLKSPGKLFGLSIVPKFPQAIMAAIKFPSSNFSRNPLVGSTSQNLALKPGPNSSVFISSSISNVGEALGGGLCLESLIMVMEDPEAPHHMLLLRNFMAQGLV</sequence>
<evidence type="ECO:0000256" key="2">
    <source>
        <dbReference type="ARBA" id="ARBA00004496"/>
    </source>
</evidence>
<dbReference type="Proteomes" id="UP001279734">
    <property type="component" value="Unassembled WGS sequence"/>
</dbReference>
<keyword evidence="6" id="KW-0963">Cytoplasm</keyword>
<dbReference type="Gene3D" id="3.40.50.300">
    <property type="entry name" value="P-loop containing nucleotide triphosphate hydrolases"/>
    <property type="match status" value="1"/>
</dbReference>